<feature type="region of interest" description="Disordered" evidence="1">
    <location>
        <begin position="137"/>
        <end position="166"/>
    </location>
</feature>
<dbReference type="GeneID" id="19976579"/>
<name>W2SBX4_CYPE1</name>
<evidence type="ECO:0000313" key="2">
    <source>
        <dbReference type="EMBL" id="ETN45409.1"/>
    </source>
</evidence>
<dbReference type="InParanoid" id="W2SBX4"/>
<dbReference type="OrthoDB" id="3644625at2759"/>
<dbReference type="Gene3D" id="3.40.50.450">
    <property type="match status" value="1"/>
</dbReference>
<feature type="compositionally biased region" description="Low complexity" evidence="1">
    <location>
        <begin position="8"/>
        <end position="19"/>
    </location>
</feature>
<dbReference type="InterPro" id="IPR007710">
    <property type="entry name" value="Nucleoside_deoxyribTrfase"/>
</dbReference>
<feature type="compositionally biased region" description="Gly residues" evidence="1">
    <location>
        <begin position="137"/>
        <end position="148"/>
    </location>
</feature>
<dbReference type="SUPFAM" id="SSF52309">
    <property type="entry name" value="N-(deoxy)ribosyltransferase-like"/>
    <property type="match status" value="1"/>
</dbReference>
<reference evidence="2 3" key="1">
    <citation type="submission" date="2013-03" db="EMBL/GenBank/DDBJ databases">
        <title>The Genome Sequence of Phialophora europaea CBS 101466.</title>
        <authorList>
            <consortium name="The Broad Institute Genomics Platform"/>
            <person name="Cuomo C."/>
            <person name="de Hoog S."/>
            <person name="Gorbushina A."/>
            <person name="Walker B."/>
            <person name="Young S.K."/>
            <person name="Zeng Q."/>
            <person name="Gargeya S."/>
            <person name="Fitzgerald M."/>
            <person name="Haas B."/>
            <person name="Abouelleil A."/>
            <person name="Allen A.W."/>
            <person name="Alvarado L."/>
            <person name="Arachchi H.M."/>
            <person name="Berlin A.M."/>
            <person name="Chapman S.B."/>
            <person name="Gainer-Dewar J."/>
            <person name="Goldberg J."/>
            <person name="Griggs A."/>
            <person name="Gujja S."/>
            <person name="Hansen M."/>
            <person name="Howarth C."/>
            <person name="Imamovic A."/>
            <person name="Ireland A."/>
            <person name="Larimer J."/>
            <person name="McCowan C."/>
            <person name="Murphy C."/>
            <person name="Pearson M."/>
            <person name="Poon T.W."/>
            <person name="Priest M."/>
            <person name="Roberts A."/>
            <person name="Saif S."/>
            <person name="Shea T."/>
            <person name="Sisk P."/>
            <person name="Sykes S."/>
            <person name="Wortman J."/>
            <person name="Nusbaum C."/>
            <person name="Birren B."/>
        </authorList>
    </citation>
    <scope>NUCLEOTIDE SEQUENCE [LARGE SCALE GENOMIC DNA]</scope>
    <source>
        <strain evidence="2 3">CBS 101466</strain>
    </source>
</reference>
<sequence length="271" mass="28930">MADPSPPTTSTDTSARAAAHQPLPSATTPKSYTYYHAGPLFTLGDLSTNIALSTLISTCSSASQKFTPILPQDLEARDATPHSIRDQDLRALLSCDAALFVYDGAELDAGTVVEYVYAKAADVPCVILRTDFRGGGDQGDDVGGGGDGVEADGKGKGKGETDKWNLMSSNWPRTKAVRVDSMAGYKHGLAREGGSVKGNVRVVEGMLRETAEMVVRAMEEVVALPPRLPRELRAHVYEWLALMPGLRDGGDGENVRWARGVLEGKVEKGLL</sequence>
<dbReference type="Pfam" id="PF05014">
    <property type="entry name" value="Nuc_deoxyrib_tr"/>
    <property type="match status" value="1"/>
</dbReference>
<protein>
    <recommendedName>
        <fullName evidence="4">Nucleoside 2-deoxyribosyltransferase</fullName>
    </recommendedName>
</protein>
<evidence type="ECO:0008006" key="4">
    <source>
        <dbReference type="Google" id="ProtNLM"/>
    </source>
</evidence>
<feature type="region of interest" description="Disordered" evidence="1">
    <location>
        <begin position="1"/>
        <end position="25"/>
    </location>
</feature>
<dbReference type="AlphaFoldDB" id="W2SBX4"/>
<dbReference type="eggNOG" id="ENOG502SNWW">
    <property type="taxonomic scope" value="Eukaryota"/>
</dbReference>
<keyword evidence="3" id="KW-1185">Reference proteome</keyword>
<organism evidence="2 3">
    <name type="scientific">Cyphellophora europaea (strain CBS 101466)</name>
    <name type="common">Phialophora europaea</name>
    <dbReference type="NCBI Taxonomy" id="1220924"/>
    <lineage>
        <taxon>Eukaryota</taxon>
        <taxon>Fungi</taxon>
        <taxon>Dikarya</taxon>
        <taxon>Ascomycota</taxon>
        <taxon>Pezizomycotina</taxon>
        <taxon>Eurotiomycetes</taxon>
        <taxon>Chaetothyriomycetidae</taxon>
        <taxon>Chaetothyriales</taxon>
        <taxon>Cyphellophoraceae</taxon>
        <taxon>Cyphellophora</taxon>
    </lineage>
</organism>
<dbReference type="VEuPathDB" id="FungiDB:HMPREF1541_09240"/>
<dbReference type="EMBL" id="KB822712">
    <property type="protein sequence ID" value="ETN45409.1"/>
    <property type="molecule type" value="Genomic_DNA"/>
</dbReference>
<gene>
    <name evidence="2" type="ORF">HMPREF1541_09240</name>
</gene>
<evidence type="ECO:0000256" key="1">
    <source>
        <dbReference type="SAM" id="MobiDB-lite"/>
    </source>
</evidence>
<dbReference type="Proteomes" id="UP000030752">
    <property type="component" value="Unassembled WGS sequence"/>
</dbReference>
<accession>W2SBX4</accession>
<evidence type="ECO:0000313" key="3">
    <source>
        <dbReference type="Proteomes" id="UP000030752"/>
    </source>
</evidence>
<dbReference type="HOGENOM" id="CLU_097224_0_0_1"/>
<feature type="compositionally biased region" description="Basic and acidic residues" evidence="1">
    <location>
        <begin position="151"/>
        <end position="163"/>
    </location>
</feature>
<proteinExistence type="predicted"/>
<dbReference type="RefSeq" id="XP_008712137.1">
    <property type="nucleotide sequence ID" value="XM_008713915.1"/>
</dbReference>